<reference evidence="1 4" key="2">
    <citation type="submission" date="2024-01" db="EMBL/GenBank/DDBJ databases">
        <title>Genome mining of biosynthetic gene clusters to explore secondary metabolites of Streptomyces sp.</title>
        <authorList>
            <person name="Baig A."/>
            <person name="Ajitkumar Shintre N."/>
            <person name="Kumar H."/>
            <person name="Anbarasu A."/>
            <person name="Ramaiah S."/>
        </authorList>
    </citation>
    <scope>NUCLEOTIDE SEQUENCE [LARGE SCALE GENOMIC DNA]</scope>
    <source>
        <strain evidence="1 4">A01</strain>
    </source>
</reference>
<dbReference type="GeneID" id="91392470"/>
<evidence type="ECO:0000313" key="4">
    <source>
        <dbReference type="Proteomes" id="UP001585053"/>
    </source>
</evidence>
<dbReference type="GO" id="GO:0016747">
    <property type="term" value="F:acyltransferase activity, transferring groups other than amino-acyl groups"/>
    <property type="evidence" value="ECO:0007669"/>
    <property type="project" value="InterPro"/>
</dbReference>
<evidence type="ECO:0000313" key="1">
    <source>
        <dbReference type="EMBL" id="MFB8770756.1"/>
    </source>
</evidence>
<name>A0A7K2IR33_9ACTN</name>
<dbReference type="RefSeq" id="WP_014913033.1">
    <property type="nucleotide sequence ID" value="NZ_BAZE01000008.1"/>
</dbReference>
<dbReference type="Proteomes" id="UP000467124">
    <property type="component" value="Unassembled WGS sequence"/>
</dbReference>
<keyword evidence="2" id="KW-0808">Transferase</keyword>
<accession>A0A7K2IR33</accession>
<dbReference type="EMBL" id="WWHY01000001">
    <property type="protein sequence ID" value="MYR32430.1"/>
    <property type="molecule type" value="Genomic_DNA"/>
</dbReference>
<keyword evidence="4" id="KW-1185">Reference proteome</keyword>
<dbReference type="InterPro" id="IPR016181">
    <property type="entry name" value="Acyl_CoA_acyltransferase"/>
</dbReference>
<dbReference type="OMA" id="FARWDHI"/>
<evidence type="ECO:0000313" key="3">
    <source>
        <dbReference type="Proteomes" id="UP000467124"/>
    </source>
</evidence>
<evidence type="ECO:0000313" key="2">
    <source>
        <dbReference type="EMBL" id="MYR32430.1"/>
    </source>
</evidence>
<protein>
    <submittedName>
        <fullName evidence="1">GNAT family protein</fullName>
        <ecNumber evidence="1">2.-.-.-</ecNumber>
    </submittedName>
    <submittedName>
        <fullName evidence="2">N-acetyltransferase</fullName>
    </submittedName>
</protein>
<dbReference type="AlphaFoldDB" id="A0A7K2IR33"/>
<gene>
    <name evidence="2" type="ORF">GTW20_09130</name>
    <name evidence="1" type="ORF">VSQ78_23890</name>
</gene>
<dbReference type="EMBL" id="JAYMRS010000014">
    <property type="protein sequence ID" value="MFB8770756.1"/>
    <property type="molecule type" value="Genomic_DNA"/>
</dbReference>
<dbReference type="Proteomes" id="UP001585053">
    <property type="component" value="Unassembled WGS sequence"/>
</dbReference>
<organism evidence="2 3">
    <name type="scientific">Nocardiopsis alba</name>
    <dbReference type="NCBI Taxonomy" id="53437"/>
    <lineage>
        <taxon>Bacteria</taxon>
        <taxon>Bacillati</taxon>
        <taxon>Actinomycetota</taxon>
        <taxon>Actinomycetes</taxon>
        <taxon>Streptosporangiales</taxon>
        <taxon>Nocardiopsidaceae</taxon>
        <taxon>Nocardiopsis</taxon>
    </lineage>
</organism>
<dbReference type="EC" id="2.-.-.-" evidence="1"/>
<reference evidence="2 3" key="1">
    <citation type="journal article" date="2019" name="Nat. Commun.">
        <title>The antimicrobial potential of Streptomyces from insect microbiomes.</title>
        <authorList>
            <person name="Chevrette M.G."/>
            <person name="Carlson C.M."/>
            <person name="Ortega H.E."/>
            <person name="Thomas C."/>
            <person name="Ananiev G.E."/>
            <person name="Barns K.J."/>
            <person name="Book A.J."/>
            <person name="Cagnazzo J."/>
            <person name="Carlos C."/>
            <person name="Flanigan W."/>
            <person name="Grubbs K.J."/>
            <person name="Horn H.A."/>
            <person name="Hoffmann F.M."/>
            <person name="Klassen J.L."/>
            <person name="Knack J.J."/>
            <person name="Lewin G.R."/>
            <person name="McDonald B.R."/>
            <person name="Muller L."/>
            <person name="Melo W.G.P."/>
            <person name="Pinto-Tomas A.A."/>
            <person name="Schmitz A."/>
            <person name="Wendt-Pienkowski E."/>
            <person name="Wildman S."/>
            <person name="Zhao M."/>
            <person name="Zhang F."/>
            <person name="Bugni T.S."/>
            <person name="Andes D.R."/>
            <person name="Pupo M.T."/>
            <person name="Currie C.R."/>
        </authorList>
    </citation>
    <scope>NUCLEOTIDE SEQUENCE [LARGE SCALE GENOMIC DNA]</scope>
    <source>
        <strain evidence="2 3">SID5840</strain>
    </source>
</reference>
<comment type="caution">
    <text evidence="2">The sequence shown here is derived from an EMBL/GenBank/DDBJ whole genome shotgun (WGS) entry which is preliminary data.</text>
</comment>
<dbReference type="Gene3D" id="3.40.630.30">
    <property type="match status" value="1"/>
</dbReference>
<dbReference type="SUPFAM" id="SSF55729">
    <property type="entry name" value="Acyl-CoA N-acyltransferases (Nat)"/>
    <property type="match status" value="1"/>
</dbReference>
<proteinExistence type="predicted"/>
<sequence length="181" mass="20627">MLVPHLETRRVVFRTATPDSADDLYDSLLRAGLETLPALDDFRSGFEMAVQEDFTLFAICLRSNGRFVGFGSLRDRDPAGHLKMGISMNTEMLSYGEGAEAMLLLANYGFARWDHIRRVYIESTEASIARFGAALSSLRSEVTLRDHTFFRGRLWDMHYYAVTRDEWERGGAPVLERLVPR</sequence>